<dbReference type="GO" id="GO:0044877">
    <property type="term" value="F:protein-containing complex binding"/>
    <property type="evidence" value="ECO:0007669"/>
    <property type="project" value="TreeGrafter"/>
</dbReference>
<dbReference type="InterPro" id="IPR050866">
    <property type="entry name" value="CNG_cation_channel"/>
</dbReference>
<dbReference type="PROSITE" id="PS00888">
    <property type="entry name" value="CNMP_BINDING_1"/>
    <property type="match status" value="2"/>
</dbReference>
<feature type="region of interest" description="Disordered" evidence="9">
    <location>
        <begin position="1767"/>
        <end position="1798"/>
    </location>
</feature>
<dbReference type="PROSITE" id="PS00889">
    <property type="entry name" value="CNMP_BINDING_2"/>
    <property type="match status" value="1"/>
</dbReference>
<keyword evidence="7" id="KW-1071">Ligand-gated ion channel</keyword>
<dbReference type="InterPro" id="IPR000595">
    <property type="entry name" value="cNMP-bd_dom"/>
</dbReference>
<proteinExistence type="predicted"/>
<keyword evidence="8" id="KW-0407">Ion channel</keyword>
<dbReference type="PANTHER" id="PTHR45638:SF11">
    <property type="entry name" value="CYCLIC NUCLEOTIDE-GATED CATION CHANNEL SUBUNIT A"/>
    <property type="match status" value="1"/>
</dbReference>
<feature type="compositionally biased region" description="Polar residues" evidence="9">
    <location>
        <begin position="114"/>
        <end position="133"/>
    </location>
</feature>
<evidence type="ECO:0000256" key="8">
    <source>
        <dbReference type="ARBA" id="ARBA00023303"/>
    </source>
</evidence>
<dbReference type="Pfam" id="PF00027">
    <property type="entry name" value="cNMP_binding"/>
    <property type="match status" value="6"/>
</dbReference>
<dbReference type="InterPro" id="IPR018488">
    <property type="entry name" value="cNMP-bd_CS"/>
</dbReference>
<comment type="subcellular location">
    <subcellularLocation>
        <location evidence="1">Membrane</location>
        <topology evidence="1">Multi-pass membrane protein</topology>
    </subcellularLocation>
</comment>
<feature type="domain" description="Cyclic nucleotide-binding" evidence="10">
    <location>
        <begin position="530"/>
        <end position="590"/>
    </location>
</feature>
<feature type="compositionally biased region" description="Low complexity" evidence="9">
    <location>
        <begin position="183"/>
        <end position="193"/>
    </location>
</feature>
<dbReference type="SMART" id="SM00100">
    <property type="entry name" value="cNMP"/>
    <property type="match status" value="8"/>
</dbReference>
<keyword evidence="6" id="KW-0472">Membrane</keyword>
<keyword evidence="2" id="KW-0813">Transport</keyword>
<feature type="compositionally biased region" description="Basic and acidic residues" evidence="9">
    <location>
        <begin position="95"/>
        <end position="104"/>
    </location>
</feature>
<evidence type="ECO:0000256" key="6">
    <source>
        <dbReference type="ARBA" id="ARBA00023136"/>
    </source>
</evidence>
<feature type="domain" description="Cyclic nucleotide-binding" evidence="10">
    <location>
        <begin position="651"/>
        <end position="745"/>
    </location>
</feature>
<evidence type="ECO:0000256" key="7">
    <source>
        <dbReference type="ARBA" id="ARBA00023286"/>
    </source>
</evidence>
<evidence type="ECO:0000256" key="9">
    <source>
        <dbReference type="SAM" id="MobiDB-lite"/>
    </source>
</evidence>
<protein>
    <recommendedName>
        <fullName evidence="10">Cyclic nucleotide-binding domain-containing protein</fullName>
    </recommendedName>
</protein>
<keyword evidence="4" id="KW-1133">Transmembrane helix</keyword>
<reference evidence="11" key="1">
    <citation type="submission" date="2021-01" db="EMBL/GenBank/DDBJ databases">
        <authorList>
            <person name="Corre E."/>
            <person name="Pelletier E."/>
            <person name="Niang G."/>
            <person name="Scheremetjew M."/>
            <person name="Finn R."/>
            <person name="Kale V."/>
            <person name="Holt S."/>
            <person name="Cochrane G."/>
            <person name="Meng A."/>
            <person name="Brown T."/>
            <person name="Cohen L."/>
        </authorList>
    </citation>
    <scope>NUCLEOTIDE SEQUENCE</scope>
</reference>
<feature type="domain" description="Cyclic nucleotide-binding" evidence="10">
    <location>
        <begin position="1184"/>
        <end position="1283"/>
    </location>
</feature>
<dbReference type="Gene3D" id="2.60.120.10">
    <property type="entry name" value="Jelly Rolls"/>
    <property type="match status" value="10"/>
</dbReference>
<sequence length="1946" mass="213369">MAQDACTDAATQNLLAHGSLPQLVVERASSAGQGESANGAGLCMAQRPTRKSQRHVGSGSEDTSGKKIGGSSVRWTVDNDDAAVEVGKLCESRRRTVPANHREAAPQNAPMQRRLSTTQVAAPQRRMSSTQAAPMQRRLSGAQAAALEQRSNEPFLDSSSVSRRLSIVDTVHQNAKIQSPCDSSPSTASSSESSGEELEGIPIQKPFEQSKTGPTTPGGAQPPAMTQSMFVLQQTALFKKLSVPFLQQLGESVEERVFEAGEVIFKEGDSQQWLGVLEAGSAQVLCADEGSSGTVPGLPRSLQVATLATGAVFGELNALGIREVRSSTVVAESDCQVVLLDGKHIWGAVGPEDREILDVYCSRWRAFLSCSLVVGCHPEVAYQLRARGEFHHSAPGEFLDLVSGEMLVHGVCESRRCFDATAVLESGQCRVVDAVEALDTVLGPGAVVNEHGVLGIHGRTSVQAGTVCHFALLCREAFWSFVNTIERERESFSRLAVERLAPSTFDILACPVLSFLQGSPSFCRMLEGRVKQRVFCPGTEILQDGQSNDALLFFQQGRAEVMCAGHKVRDLHTGDCCGELCFFGVANRSRVVVRATHICVLQVLHRAEVEPHLPRHHSVRSRFRDVSKMRPLSRRDGASGTLLEQLRKVEFLTHVSGAFLLEIGALLEERVALPGQVLMSESEHGSLMMILAEGRAEQSGGGQVSAGHPIGEVGLLCARGGQGTVIATSVCFAHILHRPLLIEALSKHPQEKQTFESLAKDHMTADQSASGTQAATNIYVLPFFKDCGTRFLYLVDLHLERQIFFSNVPIVREGTEGEELFILYGGNADVSVNGVTVGTLSAGQCFGEMCVLGLTRRRTATIIARSLCDVRILSRQSLEIAMGECPEERAKFEALAATRQRLSLEKRSGGKVKQTGLFFNDCDPKFALAIADLMEDRLYMEGQVMMQEGEHGDFMILIHRGKAAVSVKDARIAELTDGDIAGEMAVMGISPVRTATVTASTTCFVQVLYASQLMPALQRFPSEHQKMRLKAARRIEGRYSLDSVRTFDFLRGARREFTDFIDKNTTRLVFLSGDCILREGSGGRHVMFIFSGDATVEVGQEVVAEIGAGTVIGEFAALGVVSDRSATVRCRTICDVYALKRKMFSNALRRWPEQTQRFRNLAAHRMRQNVERNGKDLYLLNCPLFAQCTARFLHHISLHLEDRLYLPDENLVVEGEQGDTMFVLVYGTLDCIIAGKKVDELRAGCVIGEIAVLGLSEVRTATLRARELCLVQALNRAIFMKHLHEFPREMVQFQEVGTARLEKIPVLDDQNVFREQPLFSECSEEFMVRLSMKLRRKFFFAGQILVKEGSESAEMYGIHSGHVVVEQRGVCVGDVECGCCFGEMAVFGVATLQTVSVRAHTICDMQVLHGKDLEELFEDFPHERRRLLQIIGTLLRQDLSQVTNSEVLAEISWFAGSSTFLGHLGEYLEVELQRKGDEFRNEQIDRMLVLLQGSAQVEVGGVVVRELSHGDAFGVASLLGPVNVEGSLRATATTLWLTLTRDIFREALSAWGSSQTAATWDTLMTSLTLEQGQRLRVLGDCAVVKKLDVPETCLRALNACCEETIFVADEVMLTSHSRGQAVLIMLAGSARLVVGSSTTAVVQKGACLGRLTLDTVEEHGEVVSSSPCRVLLLHKAALKAFVELGEGEDRDIIASKFGAVPRGERRLSPRYSLRSHVDELVAQYIAAAKWNLRGLSKTMKKSGKWHSVRSGMLVGRLLKDLRGTGAETGSRAMMDGDCQESAPQTSSQKHKSRAELEKETQERTLCRDFCDLAATARRTAEDARRDELVLRQKVDELRSQFALSRWKGTSVEDVSEVAEATPSLQPGADDMFEISNGAEVEERRKNVVLERRAAKLRAKLEGSCRLRTTLLSRLRETYVPARGVVTNSRGVLYSSVADPLDAKMVS</sequence>
<gene>
    <name evidence="11" type="ORF">NSCI0253_LOCUS3493</name>
</gene>
<evidence type="ECO:0000256" key="3">
    <source>
        <dbReference type="ARBA" id="ARBA00022692"/>
    </source>
</evidence>
<feature type="domain" description="Cyclic nucleotide-binding" evidence="10">
    <location>
        <begin position="1070"/>
        <end position="1148"/>
    </location>
</feature>
<feature type="region of interest" description="Disordered" evidence="9">
    <location>
        <begin position="95"/>
        <end position="160"/>
    </location>
</feature>
<evidence type="ECO:0000259" key="10">
    <source>
        <dbReference type="PROSITE" id="PS50042"/>
    </source>
</evidence>
<feature type="region of interest" description="Disordered" evidence="9">
    <location>
        <begin position="27"/>
        <end position="73"/>
    </location>
</feature>
<organism evidence="11">
    <name type="scientific">Noctiluca scintillans</name>
    <name type="common">Sea sparkle</name>
    <name type="synonym">Red tide dinoflagellate</name>
    <dbReference type="NCBI Taxonomy" id="2966"/>
    <lineage>
        <taxon>Eukaryota</taxon>
        <taxon>Sar</taxon>
        <taxon>Alveolata</taxon>
        <taxon>Dinophyceae</taxon>
        <taxon>Noctilucales</taxon>
        <taxon>Noctilucaceae</taxon>
        <taxon>Noctiluca</taxon>
    </lineage>
</organism>
<name>A0A7S1EX35_NOCSC</name>
<keyword evidence="3" id="KW-0812">Transmembrane</keyword>
<accession>A0A7S1EX35</accession>
<keyword evidence="5" id="KW-0406">Ion transport</keyword>
<feature type="domain" description="Cyclic nucleotide-binding" evidence="10">
    <location>
        <begin position="918"/>
        <end position="1034"/>
    </location>
</feature>
<dbReference type="CDD" id="cd00038">
    <property type="entry name" value="CAP_ED"/>
    <property type="match status" value="7"/>
</dbReference>
<feature type="compositionally biased region" description="Polar residues" evidence="9">
    <location>
        <begin position="173"/>
        <end position="182"/>
    </location>
</feature>
<feature type="domain" description="Cyclic nucleotide-binding" evidence="10">
    <location>
        <begin position="1318"/>
        <end position="1429"/>
    </location>
</feature>
<dbReference type="PANTHER" id="PTHR45638">
    <property type="entry name" value="CYCLIC NUCLEOTIDE-GATED CATION CHANNEL SUBUNIT A"/>
    <property type="match status" value="1"/>
</dbReference>
<dbReference type="PROSITE" id="PS50042">
    <property type="entry name" value="CNMP_BINDING_3"/>
    <property type="match status" value="9"/>
</dbReference>
<dbReference type="InterPro" id="IPR014710">
    <property type="entry name" value="RmlC-like_jellyroll"/>
</dbReference>
<evidence type="ECO:0000256" key="2">
    <source>
        <dbReference type="ARBA" id="ARBA00022448"/>
    </source>
</evidence>
<feature type="domain" description="Cyclic nucleotide-binding" evidence="10">
    <location>
        <begin position="1480"/>
        <end position="1548"/>
    </location>
</feature>
<dbReference type="GO" id="GO:0005221">
    <property type="term" value="F:intracellularly cyclic nucleotide-activated monoatomic cation channel activity"/>
    <property type="evidence" value="ECO:0007669"/>
    <property type="project" value="InterPro"/>
</dbReference>
<feature type="domain" description="Cyclic nucleotide-binding" evidence="10">
    <location>
        <begin position="783"/>
        <end position="891"/>
    </location>
</feature>
<dbReference type="GO" id="GO:0016020">
    <property type="term" value="C:membrane"/>
    <property type="evidence" value="ECO:0007669"/>
    <property type="project" value="UniProtKB-SubCell"/>
</dbReference>
<dbReference type="SUPFAM" id="SSF51206">
    <property type="entry name" value="cAMP-binding domain-like"/>
    <property type="match status" value="9"/>
</dbReference>
<evidence type="ECO:0000256" key="1">
    <source>
        <dbReference type="ARBA" id="ARBA00004141"/>
    </source>
</evidence>
<feature type="domain" description="Cyclic nucleotide-binding" evidence="10">
    <location>
        <begin position="237"/>
        <end position="341"/>
    </location>
</feature>
<dbReference type="EMBL" id="HBFQ01004990">
    <property type="protein sequence ID" value="CAD8829147.1"/>
    <property type="molecule type" value="Transcribed_RNA"/>
</dbReference>
<evidence type="ECO:0000256" key="4">
    <source>
        <dbReference type="ARBA" id="ARBA00022989"/>
    </source>
</evidence>
<evidence type="ECO:0000313" key="11">
    <source>
        <dbReference type="EMBL" id="CAD8829147.1"/>
    </source>
</evidence>
<feature type="region of interest" description="Disordered" evidence="9">
    <location>
        <begin position="173"/>
        <end position="199"/>
    </location>
</feature>
<evidence type="ECO:0000256" key="5">
    <source>
        <dbReference type="ARBA" id="ARBA00023065"/>
    </source>
</evidence>
<dbReference type="InterPro" id="IPR018490">
    <property type="entry name" value="cNMP-bd_dom_sf"/>
</dbReference>